<reference evidence="3" key="1">
    <citation type="submission" date="2016-10" db="EMBL/GenBank/DDBJ databases">
        <authorList>
            <person name="Varghese N."/>
            <person name="Submissions S."/>
        </authorList>
    </citation>
    <scope>NUCLEOTIDE SEQUENCE [LARGE SCALE GENOMIC DNA]</scope>
    <source>
        <strain evidence="3">IBRC-M 10043</strain>
    </source>
</reference>
<dbReference type="PROSITE" id="PS51257">
    <property type="entry name" value="PROKAR_LIPOPROTEIN"/>
    <property type="match status" value="1"/>
</dbReference>
<keyword evidence="3" id="KW-1185">Reference proteome</keyword>
<feature type="compositionally biased region" description="Low complexity" evidence="1">
    <location>
        <begin position="33"/>
        <end position="59"/>
    </location>
</feature>
<dbReference type="OrthoDB" id="241326at2157"/>
<evidence type="ECO:0000313" key="2">
    <source>
        <dbReference type="EMBL" id="SEN67741.1"/>
    </source>
</evidence>
<gene>
    <name evidence="2" type="ORF">SAMN05216388_1004165</name>
</gene>
<protein>
    <submittedName>
        <fullName evidence="2">Uncharacterized protein</fullName>
    </submittedName>
</protein>
<dbReference type="EMBL" id="FOCX01000004">
    <property type="protein sequence ID" value="SEN67741.1"/>
    <property type="molecule type" value="Genomic_DNA"/>
</dbReference>
<evidence type="ECO:0000313" key="3">
    <source>
        <dbReference type="Proteomes" id="UP000198775"/>
    </source>
</evidence>
<feature type="region of interest" description="Disordered" evidence="1">
    <location>
        <begin position="13"/>
        <end position="79"/>
    </location>
</feature>
<dbReference type="RefSeq" id="WP_092658627.1">
    <property type="nucleotide sequence ID" value="NZ_FOCX01000004.1"/>
</dbReference>
<dbReference type="AlphaFoldDB" id="A0A1H8IH86"/>
<organism evidence="2 3">
    <name type="scientific">Halorientalis persicus</name>
    <dbReference type="NCBI Taxonomy" id="1367881"/>
    <lineage>
        <taxon>Archaea</taxon>
        <taxon>Methanobacteriati</taxon>
        <taxon>Methanobacteriota</taxon>
        <taxon>Stenosarchaea group</taxon>
        <taxon>Halobacteria</taxon>
        <taxon>Halobacteriales</taxon>
        <taxon>Haloarculaceae</taxon>
        <taxon>Halorientalis</taxon>
    </lineage>
</organism>
<accession>A0A1H8IH86</accession>
<sequence>MRRRTLLATVSAGLVTGCSESIPVLDDDTPANTESTPPNGESPSESPPTETADATATDTEPTEEPTETETPNRAERQGAEVIGTARDHLGTAYEAYVGFADAGGTSGGSEPATLLDVTVATEVTFSRVTTPVGKARSTLAELPRRASGEQYDARRRLRGVATLLDQGIRCQDDLREAYDEFEFVLGRIYADNTGTVPNALGRIRTTRSAAAEHLATIESETAVEDVDAFDRIDASAYEAKVAQLQRAVAAFRTLPDALANVKRGLDAFRSAAQNYRNEGYLSAEREFVTAADALRQASDTLSNLDAPEPMADDITDLAGVTDALALAAVDLETAAGAGSRGERENREAALADARAHLRESEVAVERLEVVQRLLNQ</sequence>
<evidence type="ECO:0000256" key="1">
    <source>
        <dbReference type="SAM" id="MobiDB-lite"/>
    </source>
</evidence>
<dbReference type="Proteomes" id="UP000198775">
    <property type="component" value="Unassembled WGS sequence"/>
</dbReference>
<name>A0A1H8IH86_9EURY</name>
<proteinExistence type="predicted"/>